<gene>
    <name evidence="11" type="ORF">GWI33_020666</name>
</gene>
<reference evidence="11" key="1">
    <citation type="submission" date="2020-08" db="EMBL/GenBank/DDBJ databases">
        <title>Genome sequencing and assembly of the red palm weevil Rhynchophorus ferrugineus.</title>
        <authorList>
            <person name="Dias G.B."/>
            <person name="Bergman C.M."/>
            <person name="Manee M."/>
        </authorList>
    </citation>
    <scope>NUCLEOTIDE SEQUENCE</scope>
    <source>
        <strain evidence="11">AA-2017</strain>
        <tissue evidence="11">Whole larva</tissue>
    </source>
</reference>
<dbReference type="OrthoDB" id="1915375at2759"/>
<name>A0A834HP08_RHYFE</name>
<dbReference type="InterPro" id="IPR011146">
    <property type="entry name" value="HIT-like"/>
</dbReference>
<evidence type="ECO:0000313" key="11">
    <source>
        <dbReference type="EMBL" id="KAF7265922.1"/>
    </source>
</evidence>
<feature type="active site" description="Tele-AMP-histidine intermediate" evidence="7">
    <location>
        <position position="115"/>
    </location>
</feature>
<dbReference type="GO" id="GO:0000166">
    <property type="term" value="F:nucleotide binding"/>
    <property type="evidence" value="ECO:0007669"/>
    <property type="project" value="UniProtKB-KW"/>
</dbReference>
<dbReference type="PROSITE" id="PS51084">
    <property type="entry name" value="HIT_2"/>
    <property type="match status" value="1"/>
</dbReference>
<protein>
    <recommendedName>
        <fullName evidence="5">Adenosine 5'-monophosphoramidase HINT3</fullName>
    </recommendedName>
    <alternativeName>
        <fullName evidence="6">Histidine triad nucleotide-binding protein 3</fullName>
    </alternativeName>
</protein>
<evidence type="ECO:0000256" key="8">
    <source>
        <dbReference type="PIRSR" id="PIRSR601310-3"/>
    </source>
</evidence>
<dbReference type="Proteomes" id="UP000625711">
    <property type="component" value="Unassembled WGS sequence"/>
</dbReference>
<evidence type="ECO:0000256" key="1">
    <source>
        <dbReference type="ARBA" id="ARBA00022741"/>
    </source>
</evidence>
<evidence type="ECO:0000256" key="9">
    <source>
        <dbReference type="PROSITE-ProRule" id="PRU00464"/>
    </source>
</evidence>
<accession>A0A834HP08</accession>
<evidence type="ECO:0000256" key="2">
    <source>
        <dbReference type="ARBA" id="ARBA00022801"/>
    </source>
</evidence>
<evidence type="ECO:0000313" key="12">
    <source>
        <dbReference type="Proteomes" id="UP000625711"/>
    </source>
</evidence>
<comment type="similarity">
    <text evidence="4">Belongs to the HINT family.</text>
</comment>
<dbReference type="Pfam" id="PF11969">
    <property type="entry name" value="DcpS_C"/>
    <property type="match status" value="1"/>
</dbReference>
<evidence type="ECO:0000256" key="6">
    <source>
        <dbReference type="ARBA" id="ARBA00042361"/>
    </source>
</evidence>
<dbReference type="SUPFAM" id="SSF54197">
    <property type="entry name" value="HIT-like"/>
    <property type="match status" value="1"/>
</dbReference>
<dbReference type="PANTHER" id="PTHR12486:SF5">
    <property type="entry name" value="ADENOSINE 5'-MONOPHOSPHORAMIDASE HINT3"/>
    <property type="match status" value="1"/>
</dbReference>
<keyword evidence="1" id="KW-0547">Nucleotide-binding</keyword>
<evidence type="ECO:0000256" key="4">
    <source>
        <dbReference type="ARBA" id="ARBA00025764"/>
    </source>
</evidence>
<keyword evidence="12" id="KW-1185">Reference proteome</keyword>
<keyword evidence="2" id="KW-0378">Hydrolase</keyword>
<feature type="domain" description="HIT" evidence="10">
    <location>
        <begin position="21"/>
        <end position="128"/>
    </location>
</feature>
<organism evidence="11 12">
    <name type="scientific">Rhynchophorus ferrugineus</name>
    <name type="common">Red palm weevil</name>
    <name type="synonym">Curculio ferrugineus</name>
    <dbReference type="NCBI Taxonomy" id="354439"/>
    <lineage>
        <taxon>Eukaryota</taxon>
        <taxon>Metazoa</taxon>
        <taxon>Ecdysozoa</taxon>
        <taxon>Arthropoda</taxon>
        <taxon>Hexapoda</taxon>
        <taxon>Insecta</taxon>
        <taxon>Pterygota</taxon>
        <taxon>Neoptera</taxon>
        <taxon>Endopterygota</taxon>
        <taxon>Coleoptera</taxon>
        <taxon>Polyphaga</taxon>
        <taxon>Cucujiformia</taxon>
        <taxon>Curculionidae</taxon>
        <taxon>Dryophthorinae</taxon>
        <taxon>Rhynchophorus</taxon>
    </lineage>
</organism>
<dbReference type="InterPro" id="IPR036265">
    <property type="entry name" value="HIT-like_sf"/>
</dbReference>
<proteinExistence type="inferred from homology"/>
<feature type="short sequence motif" description="Histidine triad motif" evidence="8 9">
    <location>
        <begin position="113"/>
        <end position="117"/>
    </location>
</feature>
<dbReference type="EMBL" id="JAACXV010014582">
    <property type="protein sequence ID" value="KAF7265922.1"/>
    <property type="molecule type" value="Genomic_DNA"/>
</dbReference>
<dbReference type="AlphaFoldDB" id="A0A834HP08"/>
<dbReference type="PRINTS" id="PR00332">
    <property type="entry name" value="HISTRIAD"/>
</dbReference>
<dbReference type="InterPro" id="IPR001310">
    <property type="entry name" value="Histidine_triad_HIT"/>
</dbReference>
<dbReference type="GO" id="GO:0016787">
    <property type="term" value="F:hydrolase activity"/>
    <property type="evidence" value="ECO:0007669"/>
    <property type="project" value="UniProtKB-KW"/>
</dbReference>
<evidence type="ECO:0000256" key="5">
    <source>
        <dbReference type="ARBA" id="ARBA00039802"/>
    </source>
</evidence>
<evidence type="ECO:0000256" key="7">
    <source>
        <dbReference type="PIRSR" id="PIRSR601310-1"/>
    </source>
</evidence>
<sequence length="164" mass="18929">MRNLLSFYEFLKYFKMFTTCVFCKIGRKEAEAAIKYESDDIVVFNDINPVARHHYLSVPKQHLRNVKSLNKVEHMNLLETMICGGKHVIEQEGGDLNDLRMGFHVPPFNTVDHLHLHLISPASSMSMFHNIMFKPNTWWFATASQIKGRLKQSIGESSTSNNDQ</sequence>
<comment type="caution">
    <text evidence="11">The sequence shown here is derived from an EMBL/GenBank/DDBJ whole genome shotgun (WGS) entry which is preliminary data.</text>
</comment>
<dbReference type="Gene3D" id="3.30.428.10">
    <property type="entry name" value="HIT-like"/>
    <property type="match status" value="1"/>
</dbReference>
<dbReference type="PANTHER" id="PTHR12486">
    <property type="entry name" value="APRATAXIN-RELATED"/>
    <property type="match status" value="1"/>
</dbReference>
<comment type="catalytic activity">
    <reaction evidence="3">
        <text>adenosine 5'-phosphoramidate + H2O = NH4(+) + AMP</text>
        <dbReference type="Rhea" id="RHEA:67916"/>
        <dbReference type="ChEBI" id="CHEBI:15377"/>
        <dbReference type="ChEBI" id="CHEBI:28938"/>
        <dbReference type="ChEBI" id="CHEBI:57890"/>
        <dbReference type="ChEBI" id="CHEBI:456215"/>
    </reaction>
</comment>
<evidence type="ECO:0000259" key="10">
    <source>
        <dbReference type="PROSITE" id="PS51084"/>
    </source>
</evidence>
<evidence type="ECO:0000256" key="3">
    <source>
        <dbReference type="ARBA" id="ARBA00024472"/>
    </source>
</evidence>